<proteinExistence type="predicted"/>
<feature type="signal peptide" evidence="1">
    <location>
        <begin position="1"/>
        <end position="21"/>
    </location>
</feature>
<organism evidence="3 4">
    <name type="scientific">Hanamia caeni</name>
    <dbReference type="NCBI Taxonomy" id="2294116"/>
    <lineage>
        <taxon>Bacteria</taxon>
        <taxon>Pseudomonadati</taxon>
        <taxon>Bacteroidota</taxon>
        <taxon>Chitinophagia</taxon>
        <taxon>Chitinophagales</taxon>
        <taxon>Chitinophagaceae</taxon>
        <taxon>Hanamia</taxon>
    </lineage>
</organism>
<dbReference type="RefSeq" id="WP_123122129.1">
    <property type="nucleotide sequence ID" value="NZ_RJJR01000016.1"/>
</dbReference>
<evidence type="ECO:0000256" key="1">
    <source>
        <dbReference type="SAM" id="SignalP"/>
    </source>
</evidence>
<keyword evidence="4" id="KW-1185">Reference proteome</keyword>
<dbReference type="OrthoDB" id="677735at2"/>
<evidence type="ECO:0000313" key="3">
    <source>
        <dbReference type="EMBL" id="RNI33872.1"/>
    </source>
</evidence>
<dbReference type="EMBL" id="RJJR01000016">
    <property type="protein sequence ID" value="RNI33872.1"/>
    <property type="molecule type" value="Genomic_DNA"/>
</dbReference>
<evidence type="ECO:0000313" key="4">
    <source>
        <dbReference type="Proteomes" id="UP000267223"/>
    </source>
</evidence>
<dbReference type="InterPro" id="IPR026444">
    <property type="entry name" value="Secre_tail"/>
</dbReference>
<reference evidence="3 4" key="1">
    <citation type="submission" date="2018-11" db="EMBL/GenBank/DDBJ databases">
        <title>Draft genome sequence of Ferruginibacter sp. BO-59.</title>
        <authorList>
            <person name="Im W.T."/>
        </authorList>
    </citation>
    <scope>NUCLEOTIDE SEQUENCE [LARGE SCALE GENOMIC DNA]</scope>
    <source>
        <strain evidence="3 4">BO-59</strain>
    </source>
</reference>
<gene>
    <name evidence="3" type="ORF">EFY79_18005</name>
</gene>
<dbReference type="Pfam" id="PF18962">
    <property type="entry name" value="Por_Secre_tail"/>
    <property type="match status" value="1"/>
</dbReference>
<keyword evidence="1" id="KW-0732">Signal</keyword>
<feature type="domain" description="Secretion system C-terminal sorting" evidence="2">
    <location>
        <begin position="101"/>
        <end position="165"/>
    </location>
</feature>
<dbReference type="NCBIfam" id="TIGR04183">
    <property type="entry name" value="Por_Secre_tail"/>
    <property type="match status" value="1"/>
</dbReference>
<accession>A0A3M9N7T0</accession>
<evidence type="ECO:0000259" key="2">
    <source>
        <dbReference type="Pfam" id="PF18962"/>
    </source>
</evidence>
<feature type="chain" id="PRO_5018036421" evidence="1">
    <location>
        <begin position="22"/>
        <end position="185"/>
    </location>
</feature>
<comment type="caution">
    <text evidence="3">The sequence shown here is derived from an EMBL/GenBank/DDBJ whole genome shotgun (WGS) entry which is preliminary data.</text>
</comment>
<protein>
    <submittedName>
        <fullName evidence="3">T9SS C-terminal target domain-containing protein</fullName>
    </submittedName>
</protein>
<name>A0A3M9N7T0_9BACT</name>
<dbReference type="AlphaFoldDB" id="A0A3M9N7T0"/>
<dbReference type="Proteomes" id="UP000267223">
    <property type="component" value="Unassembled WGS sequence"/>
</dbReference>
<sequence>MQKTVLFAFLLLSLQSKSQSAVTPATFNLGGGTAKLNSSFMVDWSIGESTVIETFQGENAYSNLIVGKKWYVTSGVLQPFDKNHILFNSAIPMWTIQEIRVYPVPTPDIVYIDFRSTTTGKVSVQLLTLEGKVLGVKEFSQVNGTSTVSWNLKNLSSGSYLLRILLRSDEGKILKQGTFKFEKIQ</sequence>